<gene>
    <name evidence="2" type="ORF">QYE77_13995</name>
</gene>
<dbReference type="PANTHER" id="PTHR21381:SF3">
    <property type="entry name" value="SGC REGION PROTEIN SGCQ-RELATED"/>
    <property type="match status" value="1"/>
</dbReference>
<sequence length="275" mass="29600">MTERLSFDAHPPRVIAALHLPPHPASHHPMAQSVTQMVDFALRNAERAVEAGIPALYIQDVADTPVAPQVQPHTVATLAVVGTAIRRTFPDLILGVCLMSHGAREPLAIAQAIGAQFVRLKVYVGAMVKAEGILQGCAYEAIQYRAQLEAEEIAILADVYDRTGEPLGRLPLVEEARQAAVFGRADGLVLTGLSFNESLEMLGQVRAANLGVPLYLGGGANATNVGQALQVADGIIVSSAFKSRQGWTREALLDEWEPERIRAFMEAVRNTGLRN</sequence>
<evidence type="ECO:0000313" key="2">
    <source>
        <dbReference type="EMBL" id="MDT8899374.1"/>
    </source>
</evidence>
<comment type="caution">
    <text evidence="2">The sequence shown here is derived from an EMBL/GenBank/DDBJ whole genome shotgun (WGS) entry which is preliminary data.</text>
</comment>
<comment type="similarity">
    <text evidence="1">Belongs to the BtpA family.</text>
</comment>
<proteinExistence type="inferred from homology"/>
<organism evidence="2 3">
    <name type="scientific">Thermanaerothrix solaris</name>
    <dbReference type="NCBI Taxonomy" id="3058434"/>
    <lineage>
        <taxon>Bacteria</taxon>
        <taxon>Bacillati</taxon>
        <taxon>Chloroflexota</taxon>
        <taxon>Anaerolineae</taxon>
        <taxon>Anaerolineales</taxon>
        <taxon>Anaerolineaceae</taxon>
        <taxon>Thermanaerothrix</taxon>
    </lineage>
</organism>
<dbReference type="PANTHER" id="PTHR21381">
    <property type="entry name" value="ZGC:162297"/>
    <property type="match status" value="1"/>
</dbReference>
<evidence type="ECO:0000313" key="3">
    <source>
        <dbReference type="Proteomes" id="UP001254165"/>
    </source>
</evidence>
<name>A0ABU3NRC4_9CHLR</name>
<dbReference type="InterPro" id="IPR011060">
    <property type="entry name" value="RibuloseP-bd_barrel"/>
</dbReference>
<evidence type="ECO:0000256" key="1">
    <source>
        <dbReference type="ARBA" id="ARBA00006007"/>
    </source>
</evidence>
<dbReference type="PIRSF" id="PIRSF005956">
    <property type="entry name" value="BtpA"/>
    <property type="match status" value="1"/>
</dbReference>
<protein>
    <submittedName>
        <fullName evidence="2">BtpA/SgcQ family protein</fullName>
    </submittedName>
</protein>
<dbReference type="EMBL" id="JAUHMF010000002">
    <property type="protein sequence ID" value="MDT8899374.1"/>
    <property type="molecule type" value="Genomic_DNA"/>
</dbReference>
<dbReference type="RefSeq" id="WP_315626068.1">
    <property type="nucleotide sequence ID" value="NZ_JAUHMF010000002.1"/>
</dbReference>
<dbReference type="InterPro" id="IPR005137">
    <property type="entry name" value="BtpA"/>
</dbReference>
<dbReference type="SUPFAM" id="SSF51366">
    <property type="entry name" value="Ribulose-phoshate binding barrel"/>
    <property type="match status" value="1"/>
</dbReference>
<dbReference type="Pfam" id="PF03437">
    <property type="entry name" value="BtpA"/>
    <property type="match status" value="1"/>
</dbReference>
<reference evidence="2 3" key="1">
    <citation type="submission" date="2023-07" db="EMBL/GenBank/DDBJ databases">
        <title>Novel species of Thermanaerothrix with wide hydrolytic capabilities.</title>
        <authorList>
            <person name="Zayulina K.S."/>
            <person name="Podosokorskaya O.A."/>
            <person name="Elcheninov A.G."/>
        </authorList>
    </citation>
    <scope>NUCLEOTIDE SEQUENCE [LARGE SCALE GENOMIC DNA]</scope>
    <source>
        <strain evidence="2 3">4228-RoL</strain>
    </source>
</reference>
<dbReference type="Proteomes" id="UP001254165">
    <property type="component" value="Unassembled WGS sequence"/>
</dbReference>
<accession>A0ABU3NRC4</accession>
<keyword evidence="3" id="KW-1185">Reference proteome</keyword>